<evidence type="ECO:0000313" key="5">
    <source>
        <dbReference type="EMBL" id="KAK6934770.1"/>
    </source>
</evidence>
<dbReference type="Proteomes" id="UP001370490">
    <property type="component" value="Unassembled WGS sequence"/>
</dbReference>
<gene>
    <name evidence="5" type="ORF">RJ641_034925</name>
</gene>
<dbReference type="InterPro" id="IPR031107">
    <property type="entry name" value="Small_HSP"/>
</dbReference>
<evidence type="ECO:0000256" key="1">
    <source>
        <dbReference type="ARBA" id="ARBA00023016"/>
    </source>
</evidence>
<keyword evidence="1" id="KW-0346">Stress response</keyword>
<feature type="domain" description="SHSP" evidence="4">
    <location>
        <begin position="34"/>
        <end position="156"/>
    </location>
</feature>
<dbReference type="Gene3D" id="2.60.40.790">
    <property type="match status" value="1"/>
</dbReference>
<evidence type="ECO:0000259" key="4">
    <source>
        <dbReference type="PROSITE" id="PS01031"/>
    </source>
</evidence>
<accession>A0AAN8ZHR0</accession>
<evidence type="ECO:0000256" key="3">
    <source>
        <dbReference type="RuleBase" id="RU003616"/>
    </source>
</evidence>
<dbReference type="Pfam" id="PF00011">
    <property type="entry name" value="HSP20"/>
    <property type="match status" value="1"/>
</dbReference>
<evidence type="ECO:0000313" key="6">
    <source>
        <dbReference type="Proteomes" id="UP001370490"/>
    </source>
</evidence>
<comment type="similarity">
    <text evidence="2 3">Belongs to the small heat shock protein (HSP20) family.</text>
</comment>
<protein>
    <submittedName>
        <fullName evidence="5">Alpha crystallin/Hsp20 domain</fullName>
    </submittedName>
</protein>
<dbReference type="SUPFAM" id="SSF49764">
    <property type="entry name" value="HSP20-like chaperones"/>
    <property type="match status" value="1"/>
</dbReference>
<reference evidence="5 6" key="1">
    <citation type="submission" date="2023-12" db="EMBL/GenBank/DDBJ databases">
        <title>A high-quality genome assembly for Dillenia turbinata (Dilleniales).</title>
        <authorList>
            <person name="Chanderbali A."/>
        </authorList>
    </citation>
    <scope>NUCLEOTIDE SEQUENCE [LARGE SCALE GENOMIC DNA]</scope>
    <source>
        <strain evidence="5">LSX21</strain>
        <tissue evidence="5">Leaf</tissue>
    </source>
</reference>
<evidence type="ECO:0000256" key="2">
    <source>
        <dbReference type="PROSITE-ProRule" id="PRU00285"/>
    </source>
</evidence>
<dbReference type="PROSITE" id="PS01031">
    <property type="entry name" value="SHSP"/>
    <property type="match status" value="1"/>
</dbReference>
<keyword evidence="6" id="KW-1185">Reference proteome</keyword>
<dbReference type="AlphaFoldDB" id="A0AAN8ZHR0"/>
<comment type="caution">
    <text evidence="5">The sequence shown here is derived from an EMBL/GenBank/DDBJ whole genome shotgun (WGS) entry which is preliminary data.</text>
</comment>
<dbReference type="InterPro" id="IPR008978">
    <property type="entry name" value="HSP20-like_chaperone"/>
</dbReference>
<name>A0AAN8ZHR0_9MAGN</name>
<dbReference type="PANTHER" id="PTHR11527">
    <property type="entry name" value="HEAT-SHOCK PROTEIN 20 FAMILY MEMBER"/>
    <property type="match status" value="1"/>
</dbReference>
<proteinExistence type="inferred from homology"/>
<organism evidence="5 6">
    <name type="scientific">Dillenia turbinata</name>
    <dbReference type="NCBI Taxonomy" id="194707"/>
    <lineage>
        <taxon>Eukaryota</taxon>
        <taxon>Viridiplantae</taxon>
        <taxon>Streptophyta</taxon>
        <taxon>Embryophyta</taxon>
        <taxon>Tracheophyta</taxon>
        <taxon>Spermatophyta</taxon>
        <taxon>Magnoliopsida</taxon>
        <taxon>eudicotyledons</taxon>
        <taxon>Gunneridae</taxon>
        <taxon>Pentapetalae</taxon>
        <taxon>Dilleniales</taxon>
        <taxon>Dilleniaceae</taxon>
        <taxon>Dillenia</taxon>
    </lineage>
</organism>
<dbReference type="EMBL" id="JBAMMX010000008">
    <property type="protein sequence ID" value="KAK6934770.1"/>
    <property type="molecule type" value="Genomic_DNA"/>
</dbReference>
<sequence length="179" mass="20943">MSLFPSPFERHQTIFDPFRRLVFLDNEDIMRESSSSHQNNIPMNWKETSHSHIFEFYLPGLTKDDVKLQVHQGRLLHISGERKEEEEEGETAKEEKWHCKERISGRKFFRQFRLPVDAKVEEIKAEMHDGLLVITVPRDQTKMKKGKNKGWQVEVCGDDDEEANARSPKGLGRFVCCKA</sequence>
<dbReference type="InterPro" id="IPR002068">
    <property type="entry name" value="A-crystallin/Hsp20_dom"/>
</dbReference>